<dbReference type="AlphaFoldDB" id="A0A0A1U7Q7"/>
<organism evidence="1 2">
    <name type="scientific">Entamoeba invadens IP1</name>
    <dbReference type="NCBI Taxonomy" id="370355"/>
    <lineage>
        <taxon>Eukaryota</taxon>
        <taxon>Amoebozoa</taxon>
        <taxon>Evosea</taxon>
        <taxon>Archamoebae</taxon>
        <taxon>Mastigamoebida</taxon>
        <taxon>Entamoebidae</taxon>
        <taxon>Entamoeba</taxon>
    </lineage>
</organism>
<name>A0A0A1U7Q7_ENTIV</name>
<dbReference type="Proteomes" id="UP000014680">
    <property type="component" value="Unassembled WGS sequence"/>
</dbReference>
<dbReference type="KEGG" id="eiv:EIN_361460"/>
<gene>
    <name evidence="1" type="ORF">EIN_361460</name>
</gene>
<dbReference type="EMBL" id="KB206483">
    <property type="protein sequence ID" value="ELP90923.1"/>
    <property type="molecule type" value="Genomic_DNA"/>
</dbReference>
<evidence type="ECO:0008006" key="3">
    <source>
        <dbReference type="Google" id="ProtNLM"/>
    </source>
</evidence>
<proteinExistence type="predicted"/>
<reference evidence="1 2" key="1">
    <citation type="submission" date="2012-10" db="EMBL/GenBank/DDBJ databases">
        <authorList>
            <person name="Zafar N."/>
            <person name="Inman J."/>
            <person name="Hall N."/>
            <person name="Lorenzi H."/>
            <person name="Caler E."/>
        </authorList>
    </citation>
    <scope>NUCLEOTIDE SEQUENCE [LARGE SCALE GENOMIC DNA]</scope>
    <source>
        <strain evidence="1 2">IP1</strain>
    </source>
</reference>
<keyword evidence="2" id="KW-1185">Reference proteome</keyword>
<dbReference type="RefSeq" id="XP_004257694.1">
    <property type="nucleotide sequence ID" value="XM_004257646.1"/>
</dbReference>
<accession>A0A0A1U7Q7</accession>
<evidence type="ECO:0000313" key="2">
    <source>
        <dbReference type="Proteomes" id="UP000014680"/>
    </source>
</evidence>
<dbReference type="VEuPathDB" id="AmoebaDB:EIN_361460"/>
<sequence length="181" mass="21023">MYCDGLFTFQDKIQILKWTSKKVGKCLFNSDVNNCEKDLCDFSEAVSMCDNGFLIVIQDLTQNLFGVCVSMRVNAEGMFVKDDDCFVFVMRQFGSVNYEKYHIKDRMKNFAFFIGRKCDNVVFDAGNGDVTVLKKNRAHMILCHCGINSFNYKDRKTTLCCNEYSGVMEIKRYILFKLERK</sequence>
<protein>
    <recommendedName>
        <fullName evidence="3">TLDc domain-containing protein</fullName>
    </recommendedName>
</protein>
<dbReference type="GeneID" id="14889859"/>
<evidence type="ECO:0000313" key="1">
    <source>
        <dbReference type="EMBL" id="ELP90923.1"/>
    </source>
</evidence>